<dbReference type="InterPro" id="IPR051289">
    <property type="entry name" value="LAGLIDADG_Endonuclease"/>
</dbReference>
<evidence type="ECO:0000313" key="2">
    <source>
        <dbReference type="EMBL" id="OGE98593.1"/>
    </source>
</evidence>
<evidence type="ECO:0000259" key="1">
    <source>
        <dbReference type="Pfam" id="PF00961"/>
    </source>
</evidence>
<dbReference type="InterPro" id="IPR027434">
    <property type="entry name" value="Homing_endonucl"/>
</dbReference>
<protein>
    <recommendedName>
        <fullName evidence="1">Homing endonuclease LAGLIDADG domain-containing protein</fullName>
    </recommendedName>
</protein>
<evidence type="ECO:0000313" key="3">
    <source>
        <dbReference type="Proteomes" id="UP000177235"/>
    </source>
</evidence>
<comment type="caution">
    <text evidence="2">The sequence shown here is derived from an EMBL/GenBank/DDBJ whole genome shotgun (WGS) entry which is preliminary data.</text>
</comment>
<organism evidence="2 3">
    <name type="scientific">Candidatus Doudnabacteria bacterium RIFCSPLOWO2_02_FULL_48_13</name>
    <dbReference type="NCBI Taxonomy" id="1817845"/>
    <lineage>
        <taxon>Bacteria</taxon>
        <taxon>Candidatus Doudnaibacteriota</taxon>
    </lineage>
</organism>
<dbReference type="EMBL" id="MFFF01000029">
    <property type="protein sequence ID" value="OGE98593.1"/>
    <property type="molecule type" value="Genomic_DNA"/>
</dbReference>
<accession>A0A1F5Q8V0</accession>
<dbReference type="InterPro" id="IPR004860">
    <property type="entry name" value="LAGLIDADG_dom"/>
</dbReference>
<dbReference type="PANTHER" id="PTHR36181">
    <property type="entry name" value="INTRON-ENCODED ENDONUCLEASE AI3-RELATED"/>
    <property type="match status" value="1"/>
</dbReference>
<sequence length="147" mass="16952">MSDSWLKAISPEIGHYLAGFADGEGSFNVSLRKRPDHKMGWQVVPCFNVSQRDPTILALFKKHLGCGRFVTRRDGVHYYVVQNPTAIQERVIPFFQRFKFLSSKMKRNFMLFQQIVELMNGKGHLNSNGLLEIIQIREQLNLGKGRK</sequence>
<dbReference type="Gene3D" id="3.10.28.10">
    <property type="entry name" value="Homing endonucleases"/>
    <property type="match status" value="1"/>
</dbReference>
<dbReference type="GO" id="GO:0004519">
    <property type="term" value="F:endonuclease activity"/>
    <property type="evidence" value="ECO:0007669"/>
    <property type="project" value="InterPro"/>
</dbReference>
<proteinExistence type="predicted"/>
<feature type="domain" description="Homing endonuclease LAGLIDADG" evidence="1">
    <location>
        <begin position="17"/>
        <end position="115"/>
    </location>
</feature>
<reference evidence="2 3" key="1">
    <citation type="journal article" date="2016" name="Nat. Commun.">
        <title>Thousands of microbial genomes shed light on interconnected biogeochemical processes in an aquifer system.</title>
        <authorList>
            <person name="Anantharaman K."/>
            <person name="Brown C.T."/>
            <person name="Hug L.A."/>
            <person name="Sharon I."/>
            <person name="Castelle C.J."/>
            <person name="Probst A.J."/>
            <person name="Thomas B.C."/>
            <person name="Singh A."/>
            <person name="Wilkins M.J."/>
            <person name="Karaoz U."/>
            <person name="Brodie E.L."/>
            <person name="Williams K.H."/>
            <person name="Hubbard S.S."/>
            <person name="Banfield J.F."/>
        </authorList>
    </citation>
    <scope>NUCLEOTIDE SEQUENCE [LARGE SCALE GENOMIC DNA]</scope>
</reference>
<dbReference type="Pfam" id="PF00961">
    <property type="entry name" value="LAGLIDADG_1"/>
    <property type="match status" value="1"/>
</dbReference>
<dbReference type="Proteomes" id="UP000177235">
    <property type="component" value="Unassembled WGS sequence"/>
</dbReference>
<name>A0A1F5Q8V0_9BACT</name>
<dbReference type="PANTHER" id="PTHR36181:SF2">
    <property type="entry name" value="INTRON-ENCODED ENDONUCLEASE AI3-RELATED"/>
    <property type="match status" value="1"/>
</dbReference>
<dbReference type="AlphaFoldDB" id="A0A1F5Q8V0"/>
<gene>
    <name evidence="2" type="ORF">A3J05_01260</name>
</gene>
<dbReference type="SUPFAM" id="SSF55608">
    <property type="entry name" value="Homing endonucleases"/>
    <property type="match status" value="1"/>
</dbReference>